<sequence>MFHGFCLYYNRLENHSQWDKFTRFRSFLCAFFTVDIVVYNILFAIKYKISQKRNIHPNSMPKIHKSFQNGYNIVLFMQQISLYRKCPFFPGSFAQNVHFREKPGIFFIFHFSLCSRR</sequence>
<dbReference type="HOGENOM" id="CLU_2081302_0_0_9"/>
<protein>
    <submittedName>
        <fullName evidence="2">Uncharacterized protein</fullName>
    </submittedName>
</protein>
<dbReference type="AlphaFoldDB" id="C7H4C7"/>
<feature type="transmembrane region" description="Helical" evidence="1">
    <location>
        <begin position="24"/>
        <end position="45"/>
    </location>
</feature>
<comment type="caution">
    <text evidence="2">The sequence shown here is derived from an EMBL/GenBank/DDBJ whole genome shotgun (WGS) entry which is preliminary data.</text>
</comment>
<gene>
    <name evidence="2" type="ORF">FAEPRAA2165_01140</name>
</gene>
<proteinExistence type="predicted"/>
<keyword evidence="1" id="KW-1133">Transmembrane helix</keyword>
<dbReference type="EMBL" id="ACOP02000024">
    <property type="protein sequence ID" value="EEU97249.1"/>
    <property type="molecule type" value="Genomic_DNA"/>
</dbReference>
<dbReference type="Proteomes" id="UP000004619">
    <property type="component" value="Unassembled WGS sequence"/>
</dbReference>
<keyword evidence="3" id="KW-1185">Reference proteome</keyword>
<evidence type="ECO:0000313" key="2">
    <source>
        <dbReference type="EMBL" id="EEU97249.1"/>
    </source>
</evidence>
<evidence type="ECO:0000256" key="1">
    <source>
        <dbReference type="SAM" id="Phobius"/>
    </source>
</evidence>
<accession>C7H4C7</accession>
<evidence type="ECO:0000313" key="3">
    <source>
        <dbReference type="Proteomes" id="UP000004619"/>
    </source>
</evidence>
<keyword evidence="1" id="KW-0812">Transmembrane</keyword>
<organism evidence="2 3">
    <name type="scientific">Faecalibacterium duncaniae (strain DSM 17677 / JCM 31915 / A2-165)</name>
    <name type="common">Faecalibacterium prausnitzii</name>
    <dbReference type="NCBI Taxonomy" id="411483"/>
    <lineage>
        <taxon>Bacteria</taxon>
        <taxon>Bacillati</taxon>
        <taxon>Bacillota</taxon>
        <taxon>Clostridia</taxon>
        <taxon>Eubacteriales</taxon>
        <taxon>Oscillospiraceae</taxon>
        <taxon>Faecalibacterium</taxon>
    </lineage>
</organism>
<name>C7H4C7_FAED2</name>
<keyword evidence="1" id="KW-0472">Membrane</keyword>
<reference evidence="2" key="1">
    <citation type="submission" date="2009-08" db="EMBL/GenBank/DDBJ databases">
        <authorList>
            <person name="Weinstock G."/>
            <person name="Sodergren E."/>
            <person name="Clifton S."/>
            <person name="Fulton L."/>
            <person name="Fulton B."/>
            <person name="Courtney L."/>
            <person name="Fronick C."/>
            <person name="Harrison M."/>
            <person name="Strong C."/>
            <person name="Farmer C."/>
            <person name="Delahaunty K."/>
            <person name="Markovic C."/>
            <person name="Hall O."/>
            <person name="Minx P."/>
            <person name="Tomlinson C."/>
            <person name="Mitreva M."/>
            <person name="Nelson J."/>
            <person name="Hou S."/>
            <person name="Wollam A."/>
            <person name="Pepin K.H."/>
            <person name="Johnson M."/>
            <person name="Bhonagiri V."/>
            <person name="Nash W.E."/>
            <person name="Warren W."/>
            <person name="Chinwalla A."/>
            <person name="Mardis E.R."/>
            <person name="Wilson R.K."/>
        </authorList>
    </citation>
    <scope>NUCLEOTIDE SEQUENCE [LARGE SCALE GENOMIC DNA]</scope>
    <source>
        <strain evidence="2">A2-165</strain>
    </source>
</reference>